<dbReference type="EMBL" id="JAJBMB010000019">
    <property type="protein sequence ID" value="MCB5447303.1"/>
    <property type="molecule type" value="Genomic_DNA"/>
</dbReference>
<gene>
    <name evidence="1" type="ORF">LIP50_13940</name>
</gene>
<proteinExistence type="predicted"/>
<dbReference type="Pfam" id="PF10117">
    <property type="entry name" value="McrBC"/>
    <property type="match status" value="1"/>
</dbReference>
<protein>
    <submittedName>
        <fullName evidence="1">McrC family protein</fullName>
    </submittedName>
</protein>
<dbReference type="Proteomes" id="UP001299409">
    <property type="component" value="Unassembled WGS sequence"/>
</dbReference>
<evidence type="ECO:0000313" key="1">
    <source>
        <dbReference type="EMBL" id="MCB5447303.1"/>
    </source>
</evidence>
<keyword evidence="2" id="KW-1185">Reference proteome</keyword>
<dbReference type="RefSeq" id="WP_226915379.1">
    <property type="nucleotide sequence ID" value="NZ_BAABXU010000001.1"/>
</dbReference>
<organism evidence="1 2">
    <name type="scientific">Intestinibacter bartlettii</name>
    <dbReference type="NCBI Taxonomy" id="261299"/>
    <lineage>
        <taxon>Bacteria</taxon>
        <taxon>Bacillati</taxon>
        <taxon>Bacillota</taxon>
        <taxon>Clostridia</taxon>
        <taxon>Peptostreptococcales</taxon>
        <taxon>Peptostreptococcaceae</taxon>
        <taxon>Intestinibacter</taxon>
    </lineage>
</organism>
<dbReference type="InterPro" id="IPR019292">
    <property type="entry name" value="McrC"/>
</dbReference>
<reference evidence="1 2" key="1">
    <citation type="submission" date="2021-10" db="EMBL/GenBank/DDBJ databases">
        <title>Collection of gut derived symbiotic bacterial strains cultured from healthy donors.</title>
        <authorList>
            <person name="Lin H."/>
            <person name="Littmann E."/>
            <person name="Claire K."/>
            <person name="Pamer E."/>
        </authorList>
    </citation>
    <scope>NUCLEOTIDE SEQUENCE [LARGE SCALE GENOMIC DNA]</scope>
    <source>
        <strain evidence="1 2">MSK.17.68</strain>
    </source>
</reference>
<evidence type="ECO:0000313" key="2">
    <source>
        <dbReference type="Proteomes" id="UP001299409"/>
    </source>
</evidence>
<name>A0ABS8D0P5_9FIRM</name>
<dbReference type="PANTHER" id="PTHR38733:SF1">
    <property type="entry name" value="TYPE IV METHYL-DIRECTED RESTRICTION ENZYME ECOKMCRBC"/>
    <property type="match status" value="1"/>
</dbReference>
<dbReference type="PANTHER" id="PTHR38733">
    <property type="entry name" value="PROTEIN MCRC"/>
    <property type="match status" value="1"/>
</dbReference>
<sequence length="426" mass="49745">MGKTYQIIEYGSFARGKNIKGYTYLPNDIFDTLEEFILSNKNRDVEALEFMNISVKRGIGKVITAKNYVGIIEIKDSITIEILPKIYSQKDVTEAKVKKLVMDMLKTLRKSPYKSLQVANVSVDKMNIFEIFIRMFINEVLLIVKKGLKSNYETIESNERVFKGKMKFTQQIRYNYAHKEQCYVEYDEFNTNCSENKLLKSTLLYLYKNTCSLKNKNDIKMLLNSFLEVDKSTNYEEDFNRIIAADRNKKDYTTALLWSKIFLMGKSFTSFSGSKIAFALLFPMEKLFESYVAEILRKNLNKSLYSVSIQDKTYHLFDKPNKKFLLKPDIVVKNKKNKDIFILDTKWKLLSNQKSNYGISQSDMYQMYAYSKKYGAKNVILLYPNAENTIINKTIEFESNNCTSVKVKFIDLFNIKYSINSLISEL</sequence>
<comment type="caution">
    <text evidence="1">The sequence shown here is derived from an EMBL/GenBank/DDBJ whole genome shotgun (WGS) entry which is preliminary data.</text>
</comment>
<accession>A0ABS8D0P5</accession>